<sequence length="365" mass="39156">MSLLSYPCTYMRGGTSRALIFNENDLPTERAGWDDIFLRALGSPDIYGRQLNGMGGGISSLSKVAILKPSTREDADVEYTFAQVSVTEKKVDYKGNCGNISSAVGPYAVYKKWVSVSGPEAHVRIYNTNTQKVIHAHFPVENGEVVFSGDLEIPGVSGSGSPIRLEFQDPGGAATGKLLPTGNTRDILKLSNGKSLQVSMIDAANACVFLNALDLGLRGDESSAELDRPNLLKALEEIRLEASVAMGIASSIEDAKKSIAIPYLGLVAPRYSSEMDFSLRVIASGQPHKALPLTVSLCAAVSAKLPGSLIHEVLENKSLDEVRIGIPSGVLTLNAKVEEKNSQYVALSGSFYRTARILFEGRVFV</sequence>
<proteinExistence type="inferred from homology"/>
<evidence type="ECO:0000256" key="2">
    <source>
        <dbReference type="ARBA" id="ARBA00023235"/>
    </source>
</evidence>
<accession>A0A150WU19</accession>
<dbReference type="Gene3D" id="3.10.310.10">
    <property type="entry name" value="Diaminopimelate Epimerase, Chain A, domain 1"/>
    <property type="match status" value="2"/>
</dbReference>
<comment type="caution">
    <text evidence="3">The sequence shown here is derived from an EMBL/GenBank/DDBJ whole genome shotgun (WGS) entry which is preliminary data.</text>
</comment>
<gene>
    <name evidence="3" type="ORF">AZI85_15105</name>
</gene>
<comment type="similarity">
    <text evidence="1">Belongs to the PrpF family.</text>
</comment>
<organism evidence="3 4">
    <name type="scientific">Bdellovibrio bacteriovorus</name>
    <dbReference type="NCBI Taxonomy" id="959"/>
    <lineage>
        <taxon>Bacteria</taxon>
        <taxon>Pseudomonadati</taxon>
        <taxon>Bdellovibrionota</taxon>
        <taxon>Bdellovibrionia</taxon>
        <taxon>Bdellovibrionales</taxon>
        <taxon>Pseudobdellovibrionaceae</taxon>
        <taxon>Bdellovibrio</taxon>
    </lineage>
</organism>
<reference evidence="3 4" key="1">
    <citation type="submission" date="2016-03" db="EMBL/GenBank/DDBJ databases">
        <authorList>
            <person name="Ploux O."/>
        </authorList>
    </citation>
    <scope>NUCLEOTIDE SEQUENCE [LARGE SCALE GENOMIC DNA]</scope>
    <source>
        <strain evidence="3 4">BER2</strain>
    </source>
</reference>
<dbReference type="OrthoDB" id="9779763at2"/>
<dbReference type="RefSeq" id="WP_063242935.1">
    <property type="nucleotide sequence ID" value="NZ_LUKF01000003.1"/>
</dbReference>
<dbReference type="GO" id="GO:0016853">
    <property type="term" value="F:isomerase activity"/>
    <property type="evidence" value="ECO:0007669"/>
    <property type="project" value="UniProtKB-KW"/>
</dbReference>
<evidence type="ECO:0000256" key="1">
    <source>
        <dbReference type="ARBA" id="ARBA00007673"/>
    </source>
</evidence>
<dbReference type="AlphaFoldDB" id="A0A150WU19"/>
<dbReference type="PANTHER" id="PTHR43709">
    <property type="entry name" value="ACONITATE ISOMERASE-RELATED"/>
    <property type="match status" value="1"/>
</dbReference>
<dbReference type="PANTHER" id="PTHR43709:SF2">
    <property type="entry name" value="DUF453 DOMAIN PROTEIN (AFU_ORTHOLOGUE AFUA_6G00360)"/>
    <property type="match status" value="1"/>
</dbReference>
<protein>
    <submittedName>
        <fullName evidence="3">PrpF family protein</fullName>
    </submittedName>
</protein>
<dbReference type="InterPro" id="IPR007400">
    <property type="entry name" value="PrpF-like"/>
</dbReference>
<dbReference type="EMBL" id="LUKF01000003">
    <property type="protein sequence ID" value="KYG70018.1"/>
    <property type="molecule type" value="Genomic_DNA"/>
</dbReference>
<dbReference type="Pfam" id="PF04303">
    <property type="entry name" value="PrpF"/>
    <property type="match status" value="1"/>
</dbReference>
<dbReference type="SUPFAM" id="SSF54506">
    <property type="entry name" value="Diaminopimelate epimerase-like"/>
    <property type="match status" value="2"/>
</dbReference>
<evidence type="ECO:0000313" key="4">
    <source>
        <dbReference type="Proteomes" id="UP000075391"/>
    </source>
</evidence>
<dbReference type="Proteomes" id="UP000075391">
    <property type="component" value="Unassembled WGS sequence"/>
</dbReference>
<evidence type="ECO:0000313" key="3">
    <source>
        <dbReference type="EMBL" id="KYG70018.1"/>
    </source>
</evidence>
<keyword evidence="2" id="KW-0413">Isomerase</keyword>
<name>A0A150WU19_BDEBC</name>